<proteinExistence type="predicted"/>
<gene>
    <name evidence="2" type="ORF">J7T54_008541</name>
</gene>
<dbReference type="InterPro" id="IPR029063">
    <property type="entry name" value="SAM-dependent_MTases_sf"/>
</dbReference>
<feature type="domain" description="Histidine-specific methyltransferase SAM-dependent" evidence="1">
    <location>
        <begin position="67"/>
        <end position="204"/>
    </location>
</feature>
<reference evidence="2" key="1">
    <citation type="journal article" date="2021" name="J Fungi (Basel)">
        <title>Genomic and Metabolomic Analyses of the Marine Fungus Emericellopsis cladophorae: Insights into Saltwater Adaptability Mechanisms and Its Biosynthetic Potential.</title>
        <authorList>
            <person name="Goncalves M.F.M."/>
            <person name="Hilario S."/>
            <person name="Van de Peer Y."/>
            <person name="Esteves A.C."/>
            <person name="Alves A."/>
        </authorList>
    </citation>
    <scope>NUCLEOTIDE SEQUENCE</scope>
    <source>
        <strain evidence="2">MUM 19.33</strain>
    </source>
</reference>
<dbReference type="Pfam" id="PF10017">
    <property type="entry name" value="Methyltransf_33"/>
    <property type="match status" value="1"/>
</dbReference>
<name>A0A9Q0BCR8_9HYPO</name>
<organism evidence="2 3">
    <name type="scientific">Emericellopsis cladophorae</name>
    <dbReference type="NCBI Taxonomy" id="2686198"/>
    <lineage>
        <taxon>Eukaryota</taxon>
        <taxon>Fungi</taxon>
        <taxon>Dikarya</taxon>
        <taxon>Ascomycota</taxon>
        <taxon>Pezizomycotina</taxon>
        <taxon>Sordariomycetes</taxon>
        <taxon>Hypocreomycetidae</taxon>
        <taxon>Hypocreales</taxon>
        <taxon>Bionectriaceae</taxon>
        <taxon>Emericellopsis</taxon>
    </lineage>
</organism>
<dbReference type="RefSeq" id="XP_051361478.1">
    <property type="nucleotide sequence ID" value="XM_051507351.1"/>
</dbReference>
<comment type="caution">
    <text evidence="2">The sequence shown here is derived from an EMBL/GenBank/DDBJ whole genome shotgun (WGS) entry which is preliminary data.</text>
</comment>
<evidence type="ECO:0000313" key="3">
    <source>
        <dbReference type="Proteomes" id="UP001055219"/>
    </source>
</evidence>
<protein>
    <recommendedName>
        <fullName evidence="1">Histidine-specific methyltransferase SAM-dependent domain-containing protein</fullName>
    </recommendedName>
</protein>
<evidence type="ECO:0000259" key="1">
    <source>
        <dbReference type="Pfam" id="PF10017"/>
    </source>
</evidence>
<dbReference type="AlphaFoldDB" id="A0A9Q0BCR8"/>
<dbReference type="Gene3D" id="3.40.50.150">
    <property type="entry name" value="Vaccinia Virus protein VP39"/>
    <property type="match status" value="1"/>
</dbReference>
<dbReference type="GeneID" id="75835011"/>
<dbReference type="InterPro" id="IPR019257">
    <property type="entry name" value="MeTrfase_dom"/>
</dbReference>
<keyword evidence="3" id="KW-1185">Reference proteome</keyword>
<dbReference type="Proteomes" id="UP001055219">
    <property type="component" value="Unassembled WGS sequence"/>
</dbReference>
<dbReference type="OrthoDB" id="5150167at2759"/>
<sequence length="332" mass="36685">MHFNDIFDGCKPGADGIITIGQGKAAHEAAAQLPQAFRDKANFPHEILHTTGMVSLHDLGDASCQAKGEFEVIAKTAFDVVKRFPSGTAIVHLGATNSNMYAPYVAAFKAQEKSCVYLPLVSDLPSLQAQVTRATEEFPGMPTYGLHGTCEEGDDFFANIKIPCLYLYLGSRFYGVPDPLCLDRIHSFSQNFKRTDALIISQEEPPKTDAGPVSRGKDPYMTPLYRKFVDTYLRALCAHAGIENVRPGRDFPYKAKSEGGMHYFEMTTTRDMVCTAAGYDGFTIETGTVFNMFKTWKRGAGNVVEITLDADVNIETLGHSDKMRMNLYLIFP</sequence>
<reference evidence="2" key="2">
    <citation type="submission" date="2022-07" db="EMBL/GenBank/DDBJ databases">
        <authorList>
            <person name="Goncalves M.F.M."/>
            <person name="Hilario S."/>
            <person name="Van De Peer Y."/>
            <person name="Esteves A.C."/>
            <person name="Alves A."/>
        </authorList>
    </citation>
    <scope>NUCLEOTIDE SEQUENCE</scope>
    <source>
        <strain evidence="2">MUM 19.33</strain>
    </source>
</reference>
<dbReference type="EMBL" id="JAGIXG020000030">
    <property type="protein sequence ID" value="KAI6780622.1"/>
    <property type="molecule type" value="Genomic_DNA"/>
</dbReference>
<evidence type="ECO:0000313" key="2">
    <source>
        <dbReference type="EMBL" id="KAI6780622.1"/>
    </source>
</evidence>
<accession>A0A9Q0BCR8</accession>